<keyword evidence="2" id="KW-0285">Flavoprotein</keyword>
<evidence type="ECO:0000313" key="7">
    <source>
        <dbReference type="EMBL" id="GAN99684.1"/>
    </source>
</evidence>
<dbReference type="Gene3D" id="3.50.50.60">
    <property type="entry name" value="FAD/NAD(P)-binding domain"/>
    <property type="match status" value="2"/>
</dbReference>
<dbReference type="InterPro" id="IPR036188">
    <property type="entry name" value="FAD/NAD-bd_sf"/>
</dbReference>
<dbReference type="SUPFAM" id="SSF51905">
    <property type="entry name" value="FAD/NAD(P)-binding domain"/>
    <property type="match status" value="1"/>
</dbReference>
<dbReference type="PANTHER" id="PTHR43557">
    <property type="entry name" value="APOPTOSIS-INDUCING FACTOR 1"/>
    <property type="match status" value="1"/>
</dbReference>
<comment type="cofactor">
    <cofactor evidence="1">
        <name>FAD</name>
        <dbReference type="ChEBI" id="CHEBI:57692"/>
    </cofactor>
</comment>
<accession>A0A0D6Q8A4</accession>
<proteinExistence type="predicted"/>
<feature type="domain" description="FAD/NAD(P)-binding" evidence="5">
    <location>
        <begin position="6"/>
        <end position="303"/>
    </location>
</feature>
<evidence type="ECO:0000256" key="4">
    <source>
        <dbReference type="ARBA" id="ARBA00023002"/>
    </source>
</evidence>
<sequence>MGKGTLIIGASHAGVQCASALRDAGYAERIILVGEDDALPYHRPPLSKSFICAKVSEEDIELKSHAFYTDEQIELKRGLRADSICRETRTVTLSNGETLDYDNLVLATGSRPRLWRQGEMPGNVHVLRTLADARHIIGALKATDGTVAIVGGGYVGLELAATVRTQFGRDVVIIEASRRLLSRSASPLLSDWVARQHVQAGSRLLLNTPMVGFETSNGVVDAVVLDGQPDVKAGVVILGLGIVPNEELASQAGIRCADGIMVDEFCRTDDPCVYAIGDCARFSVAQVDHTVRLECVQNAHDQARVAAAAIAGNPTPYRPVPWFWSDQMGAKLQTVGFLDNTVSSITHGDIENGKGAFFHFDSEKNLCAAETVNNPAIHMQIRRALAAGKKLDQQRFEHEGKLDLKS</sequence>
<organism evidence="7 8">
    <name type="scientific">Komagataeibacter xylinus NBRC 13693</name>
    <dbReference type="NCBI Taxonomy" id="1234668"/>
    <lineage>
        <taxon>Bacteria</taxon>
        <taxon>Pseudomonadati</taxon>
        <taxon>Pseudomonadota</taxon>
        <taxon>Alphaproteobacteria</taxon>
        <taxon>Acetobacterales</taxon>
        <taxon>Acetobacteraceae</taxon>
        <taxon>Komagataeibacter</taxon>
    </lineage>
</organism>
<dbReference type="Pfam" id="PF14759">
    <property type="entry name" value="Reductase_C"/>
    <property type="match status" value="1"/>
</dbReference>
<dbReference type="PANTHER" id="PTHR43557:SF2">
    <property type="entry name" value="RIESKE DOMAIN-CONTAINING PROTEIN-RELATED"/>
    <property type="match status" value="1"/>
</dbReference>
<evidence type="ECO:0000259" key="6">
    <source>
        <dbReference type="Pfam" id="PF14759"/>
    </source>
</evidence>
<keyword evidence="3" id="KW-0274">FAD</keyword>
<evidence type="ECO:0000256" key="3">
    <source>
        <dbReference type="ARBA" id="ARBA00022827"/>
    </source>
</evidence>
<evidence type="ECO:0000259" key="5">
    <source>
        <dbReference type="Pfam" id="PF07992"/>
    </source>
</evidence>
<dbReference type="EMBL" id="BANJ01000031">
    <property type="protein sequence ID" value="GAN99684.1"/>
    <property type="molecule type" value="Genomic_DNA"/>
</dbReference>
<dbReference type="InterPro" id="IPR016156">
    <property type="entry name" value="FAD/NAD-linked_Rdtase_dimer_sf"/>
</dbReference>
<dbReference type="RefSeq" id="WP_048856234.1">
    <property type="nucleotide sequence ID" value="NZ_BANJ01000031.1"/>
</dbReference>
<evidence type="ECO:0000256" key="1">
    <source>
        <dbReference type="ARBA" id="ARBA00001974"/>
    </source>
</evidence>
<keyword evidence="4" id="KW-0560">Oxidoreductase</keyword>
<name>A0A0D6Q8A4_KOMXY</name>
<dbReference type="AlphaFoldDB" id="A0A0D6Q8A4"/>
<comment type="caution">
    <text evidence="7">The sequence shown here is derived from an EMBL/GenBank/DDBJ whole genome shotgun (WGS) entry which is preliminary data.</text>
</comment>
<evidence type="ECO:0000256" key="2">
    <source>
        <dbReference type="ARBA" id="ARBA00022630"/>
    </source>
</evidence>
<dbReference type="InterPro" id="IPR028202">
    <property type="entry name" value="Reductase_C"/>
</dbReference>
<dbReference type="Proteomes" id="UP000032683">
    <property type="component" value="Unassembled WGS sequence"/>
</dbReference>
<dbReference type="GO" id="GO:0005737">
    <property type="term" value="C:cytoplasm"/>
    <property type="evidence" value="ECO:0007669"/>
    <property type="project" value="TreeGrafter"/>
</dbReference>
<dbReference type="PRINTS" id="PR00411">
    <property type="entry name" value="PNDRDTASEI"/>
</dbReference>
<dbReference type="PRINTS" id="PR00368">
    <property type="entry name" value="FADPNR"/>
</dbReference>
<protein>
    <submittedName>
        <fullName evidence="7">FAD dependent pyridine nucleotide-disulfide oxidoreductase/ferredoxin reductase</fullName>
    </submittedName>
</protein>
<dbReference type="Pfam" id="PF07992">
    <property type="entry name" value="Pyr_redox_2"/>
    <property type="match status" value="1"/>
</dbReference>
<dbReference type="GO" id="GO:0016651">
    <property type="term" value="F:oxidoreductase activity, acting on NAD(P)H"/>
    <property type="evidence" value="ECO:0007669"/>
    <property type="project" value="TreeGrafter"/>
</dbReference>
<gene>
    <name evidence="7" type="ORF">Gxy13693_031_003</name>
</gene>
<evidence type="ECO:0000313" key="8">
    <source>
        <dbReference type="Proteomes" id="UP000032683"/>
    </source>
</evidence>
<dbReference type="SUPFAM" id="SSF55424">
    <property type="entry name" value="FAD/NAD-linked reductases, dimerisation (C-terminal) domain"/>
    <property type="match status" value="1"/>
</dbReference>
<reference evidence="7 8" key="1">
    <citation type="submission" date="2012-11" db="EMBL/GenBank/DDBJ databases">
        <title>Whole genome sequence of Gluconacetobacter xylinus NBRC 13693.</title>
        <authorList>
            <person name="Azuma Y."/>
            <person name="Higashiura N."/>
            <person name="Hirakawa H."/>
            <person name="Matsushita K."/>
        </authorList>
    </citation>
    <scope>NUCLEOTIDE SEQUENCE [LARGE SCALE GENOMIC DNA]</scope>
    <source>
        <strain evidence="7 8">NBRC 13693</strain>
    </source>
</reference>
<dbReference type="InterPro" id="IPR050446">
    <property type="entry name" value="FAD-oxidoreductase/Apoptosis"/>
</dbReference>
<dbReference type="InterPro" id="IPR023753">
    <property type="entry name" value="FAD/NAD-binding_dom"/>
</dbReference>
<dbReference type="Gene3D" id="3.30.390.30">
    <property type="match status" value="1"/>
</dbReference>
<feature type="domain" description="Reductase C-terminal" evidence="6">
    <location>
        <begin position="322"/>
        <end position="397"/>
    </location>
</feature>